<dbReference type="OrthoDB" id="9806359at2"/>
<evidence type="ECO:0000259" key="1">
    <source>
        <dbReference type="Pfam" id="PF00483"/>
    </source>
</evidence>
<feature type="domain" description="MannoseP isomerase/GMP-like beta-helix" evidence="2">
    <location>
        <begin position="321"/>
        <end position="374"/>
    </location>
</feature>
<reference evidence="3 4" key="1">
    <citation type="submission" date="2018-11" db="EMBL/GenBank/DDBJ databases">
        <title>Sequencing the genomes of 1000 actinobacteria strains.</title>
        <authorList>
            <person name="Klenk H.-P."/>
        </authorList>
    </citation>
    <scope>NUCLEOTIDE SEQUENCE [LARGE SCALE GENOMIC DNA]</scope>
    <source>
        <strain evidence="3 4">DSM 15700</strain>
    </source>
</reference>
<dbReference type="EMBL" id="RKQZ01000001">
    <property type="protein sequence ID" value="RPF22484.1"/>
    <property type="molecule type" value="Genomic_DNA"/>
</dbReference>
<accession>A0A3N4YSX8</accession>
<keyword evidence="3" id="KW-0808">Transferase</keyword>
<dbReference type="SUPFAM" id="SSF53448">
    <property type="entry name" value="Nucleotide-diphospho-sugar transferases"/>
    <property type="match status" value="1"/>
</dbReference>
<dbReference type="InterPro" id="IPR029044">
    <property type="entry name" value="Nucleotide-diphossugar_trans"/>
</dbReference>
<dbReference type="Pfam" id="PF00483">
    <property type="entry name" value="NTP_transferase"/>
    <property type="match status" value="1"/>
</dbReference>
<dbReference type="Gene3D" id="3.90.550.10">
    <property type="entry name" value="Spore Coat Polysaccharide Biosynthesis Protein SpsA, Chain A"/>
    <property type="match status" value="1"/>
</dbReference>
<dbReference type="InterPro" id="IPR054566">
    <property type="entry name" value="ManC/GMP-like_b-helix"/>
</dbReference>
<dbReference type="PANTHER" id="PTHR46390:SF1">
    <property type="entry name" value="MANNOSE-1-PHOSPHATE GUANYLYLTRANSFERASE"/>
    <property type="match status" value="1"/>
</dbReference>
<dbReference type="PANTHER" id="PTHR46390">
    <property type="entry name" value="MANNOSE-1-PHOSPHATE GUANYLYLTRANSFERASE"/>
    <property type="match status" value="1"/>
</dbReference>
<evidence type="ECO:0000313" key="3">
    <source>
        <dbReference type="EMBL" id="RPF22484.1"/>
    </source>
</evidence>
<dbReference type="InterPro" id="IPR051161">
    <property type="entry name" value="Mannose-6P_isomerase_type2"/>
</dbReference>
<dbReference type="Pfam" id="PF22640">
    <property type="entry name" value="ManC_GMP_beta-helix"/>
    <property type="match status" value="1"/>
</dbReference>
<dbReference type="GO" id="GO:0004475">
    <property type="term" value="F:mannose-1-phosphate guanylyltransferase (GTP) activity"/>
    <property type="evidence" value="ECO:0007669"/>
    <property type="project" value="InterPro"/>
</dbReference>
<dbReference type="RefSeq" id="WP_123815390.1">
    <property type="nucleotide sequence ID" value="NZ_RKQZ01000001.1"/>
</dbReference>
<evidence type="ECO:0000313" key="4">
    <source>
        <dbReference type="Proteomes" id="UP000280501"/>
    </source>
</evidence>
<dbReference type="InterPro" id="IPR049577">
    <property type="entry name" value="GMPP_N"/>
</dbReference>
<proteinExistence type="predicted"/>
<keyword evidence="4" id="KW-1185">Reference proteome</keyword>
<protein>
    <submittedName>
        <fullName evidence="3">Mannose-1-phosphate guanylyltransferase</fullName>
    </submittedName>
</protein>
<organism evidence="3 4">
    <name type="scientific">Myceligenerans xiligouense</name>
    <dbReference type="NCBI Taxonomy" id="253184"/>
    <lineage>
        <taxon>Bacteria</taxon>
        <taxon>Bacillati</taxon>
        <taxon>Actinomycetota</taxon>
        <taxon>Actinomycetes</taxon>
        <taxon>Micrococcales</taxon>
        <taxon>Promicromonosporaceae</taxon>
        <taxon>Myceligenerans</taxon>
    </lineage>
</organism>
<feature type="domain" description="Nucleotidyl transferase" evidence="1">
    <location>
        <begin position="24"/>
        <end position="305"/>
    </location>
</feature>
<sequence>MSNPAGASSAASETAAGPIEGFHAVIPAGGAGTRLWPLSRRKAPKFLHDLTGSGRTLLQATVDRLSPLTGADGIVLVTGTHHVAACRAQLPGLGAENVLAEPSPRDSMAAIGLAAAVLTERHGDVVIGSFAADHVISGQPAFEGAVREAVAAARAGYVTTIGIAASRPSVAFGYIRSDGTLGVDGAPSAQHVRGFTEKPDAATAREYITSGEYRWNAGMFIVRTSVLLGHLAEQRPELHDGLRAIAKAWDSGDRDRVLEDVWPGLEKIAIDHAVAEPVADAGGVAVVPGTFGWDDVGDFNSLAALLPSDDDEGSKVLGDTGDVLRIDSAGSVVVPASGRLVSVLGLDDVVVVDTPDALLVTTRARAQQVKQVVDGVRARDLDGLL</sequence>
<evidence type="ECO:0000259" key="2">
    <source>
        <dbReference type="Pfam" id="PF22640"/>
    </source>
</evidence>
<dbReference type="InterPro" id="IPR005835">
    <property type="entry name" value="NTP_transferase_dom"/>
</dbReference>
<dbReference type="Proteomes" id="UP000280501">
    <property type="component" value="Unassembled WGS sequence"/>
</dbReference>
<name>A0A3N4YSX8_9MICO</name>
<dbReference type="GO" id="GO:0009298">
    <property type="term" value="P:GDP-mannose biosynthetic process"/>
    <property type="evidence" value="ECO:0007669"/>
    <property type="project" value="TreeGrafter"/>
</dbReference>
<gene>
    <name evidence="3" type="ORF">EDD34_3146</name>
</gene>
<keyword evidence="3" id="KW-0548">Nucleotidyltransferase</keyword>
<dbReference type="CDD" id="cd02509">
    <property type="entry name" value="GDP-M1P_Guanylyltransferase"/>
    <property type="match status" value="1"/>
</dbReference>
<dbReference type="SUPFAM" id="SSF159283">
    <property type="entry name" value="Guanosine diphospho-D-mannose pyrophosphorylase/mannose-6-phosphate isomerase linker domain"/>
    <property type="match status" value="1"/>
</dbReference>
<comment type="caution">
    <text evidence="3">The sequence shown here is derived from an EMBL/GenBank/DDBJ whole genome shotgun (WGS) entry which is preliminary data.</text>
</comment>
<dbReference type="AlphaFoldDB" id="A0A3N4YSX8"/>